<organism evidence="12">
    <name type="scientific">Timema cristinae</name>
    <name type="common">Walking stick</name>
    <dbReference type="NCBI Taxonomy" id="61476"/>
    <lineage>
        <taxon>Eukaryota</taxon>
        <taxon>Metazoa</taxon>
        <taxon>Ecdysozoa</taxon>
        <taxon>Arthropoda</taxon>
        <taxon>Hexapoda</taxon>
        <taxon>Insecta</taxon>
        <taxon>Pterygota</taxon>
        <taxon>Neoptera</taxon>
        <taxon>Polyneoptera</taxon>
        <taxon>Phasmatodea</taxon>
        <taxon>Timematodea</taxon>
        <taxon>Timematoidea</taxon>
        <taxon>Timematidae</taxon>
        <taxon>Timema</taxon>
    </lineage>
</organism>
<dbReference type="PROSITE" id="PS50115">
    <property type="entry name" value="ARFGAP"/>
    <property type="match status" value="1"/>
</dbReference>
<dbReference type="Gene3D" id="1.25.40.20">
    <property type="entry name" value="Ankyrin repeat-containing domain"/>
    <property type="match status" value="1"/>
</dbReference>
<dbReference type="InterPro" id="IPR001849">
    <property type="entry name" value="PH_domain"/>
</dbReference>
<evidence type="ECO:0000256" key="2">
    <source>
        <dbReference type="ARBA" id="ARBA00022737"/>
    </source>
</evidence>
<feature type="region of interest" description="Disordered" evidence="9">
    <location>
        <begin position="468"/>
        <end position="503"/>
    </location>
</feature>
<dbReference type="SUPFAM" id="SSF57863">
    <property type="entry name" value="ArfGap/RecO-like zinc finger"/>
    <property type="match status" value="2"/>
</dbReference>
<evidence type="ECO:0000256" key="5">
    <source>
        <dbReference type="ARBA" id="ARBA00023043"/>
    </source>
</evidence>
<dbReference type="FunFam" id="1.20.1270.60:FF:000025">
    <property type="entry name" value="arf-GAP with coiled-coil, ANK repeat and PH domain-containing protein 2"/>
    <property type="match status" value="1"/>
</dbReference>
<evidence type="ECO:0008006" key="13">
    <source>
        <dbReference type="Google" id="ProtNLM"/>
    </source>
</evidence>
<feature type="coiled-coil region" evidence="8">
    <location>
        <begin position="41"/>
        <end position="68"/>
    </location>
</feature>
<dbReference type="InterPro" id="IPR038508">
    <property type="entry name" value="ArfGAP_dom_sf"/>
</dbReference>
<dbReference type="InterPro" id="IPR011993">
    <property type="entry name" value="PH-like_dom_sf"/>
</dbReference>
<feature type="domain" description="Arf-GAP" evidence="11">
    <location>
        <begin position="504"/>
        <end position="657"/>
    </location>
</feature>
<evidence type="ECO:0000259" key="10">
    <source>
        <dbReference type="PROSITE" id="PS50003"/>
    </source>
</evidence>
<evidence type="ECO:0000313" key="12">
    <source>
        <dbReference type="EMBL" id="CAD7400251.1"/>
    </source>
</evidence>
<dbReference type="SUPFAM" id="SSF50729">
    <property type="entry name" value="PH domain-like"/>
    <property type="match status" value="1"/>
</dbReference>
<dbReference type="PRINTS" id="PR00405">
    <property type="entry name" value="REVINTRACTNG"/>
</dbReference>
<dbReference type="SMART" id="SM00233">
    <property type="entry name" value="PH"/>
    <property type="match status" value="1"/>
</dbReference>
<sequence>MIHLIKCKRRHNFILTTVLILCNSVNVMEPIIEFEECLRDSPKFRAALEEQEADIDQLEQKLDKVLKMCGLMVDTGKSYVAQHSQFANSLWDLSTYFRDDTDVMVCLNKLIHALQEMNKFHTILLDQASRTILKNLTAFIKGDIKGVKESRHYFEKISVDLDVALSRNSQVPRSRPQEAEETQNLLSATRSCFRHTALDYVHVVSLLQAKKRHEVLSTLLSYMHAYSTFFHQGSDLCQDLDPFFKKLGEEVSRLESFVFGLRVSPSERLPPFIMIMSIPKSCKVQPAVEYVRRETIVLLLSYREDKEHDNVPVVLYSQVGAMRKQCNRLEKEMENRHTYVTSKDMVPPPGPEGGPRMEGYLFKRTSNAFKTWNRRWFSLQDNQLVYRKRTGEENVTVMEEDLRLCSVKPVVDGDRRFCFEVLSPAKSHMLQADSEEMYQSWICAMQQGIGAAIQLSISEEGCMNLAPSGGSSLTTGRESSSSHSASSSISESQDRPSPEKQRKARMWEQLLNIPGNEICCDCENPNPRWASINLGITLCIGKFVGNIVTSSWFISKLTLLCSTMVKKYSAIVCNSFSVPECSGVHRSLGVHYSKVRSLTLDAWEPEILKVMAELGNSIVNKVYEANIPPDFARATPKCHGNIREAWIKAKYVERKFVKLLSVLSDPNHTSPDQRLSRPSQLSVRKWSVRKLRRRPRSKDSRGERRKQRDKLSVVEESKPEPIKENSSSSCDANNIDKVSPPKTEEELNSTVSSCGSPVGCDGGKDGVVDPEVLVFGKSLETQPIEGSIDLSSDQDSTGGEEEEFTGEEDISKFHPSLLLYKAAAAHNLPVMCEALATGADKLWINEEDKSRSPIHQAINSSGPDQLGNMATGLRPQTLLFQQGSVMACEYLLLNGAKINSQDDGGRTPLHLATELGHTAQVCLLLKHRADQHIKDNEGTEPLSIAIKEANPDIVTMLRLAMLNEEMKASELGSLGDDTFNDVVRDFSQLAYSHPERLLRARPEPE</sequence>
<keyword evidence="1" id="KW-0479">Metal-binding</keyword>
<name>A0A7R9CPI2_TIMCR</name>
<dbReference type="Pfam" id="PF16746">
    <property type="entry name" value="BAR_3"/>
    <property type="match status" value="1"/>
</dbReference>
<dbReference type="CDD" id="cd07603">
    <property type="entry name" value="BAR_ACAPs"/>
    <property type="match status" value="1"/>
</dbReference>
<dbReference type="InterPro" id="IPR045258">
    <property type="entry name" value="ACAP1/2/3-like"/>
</dbReference>
<evidence type="ECO:0000256" key="3">
    <source>
        <dbReference type="ARBA" id="ARBA00022771"/>
    </source>
</evidence>
<evidence type="ECO:0000256" key="4">
    <source>
        <dbReference type="ARBA" id="ARBA00022833"/>
    </source>
</evidence>
<evidence type="ECO:0000256" key="1">
    <source>
        <dbReference type="ARBA" id="ARBA00022723"/>
    </source>
</evidence>
<dbReference type="Pfam" id="PF12796">
    <property type="entry name" value="Ank_2"/>
    <property type="match status" value="1"/>
</dbReference>
<dbReference type="SMART" id="SM00105">
    <property type="entry name" value="ArfGap"/>
    <property type="match status" value="1"/>
</dbReference>
<dbReference type="Gene3D" id="1.20.1270.60">
    <property type="entry name" value="Arfaptin homology (AH) domain/BAR domain"/>
    <property type="match status" value="1"/>
</dbReference>
<feature type="compositionally biased region" description="Basic and acidic residues" evidence="9">
    <location>
        <begin position="709"/>
        <end position="723"/>
    </location>
</feature>
<reference evidence="12" key="1">
    <citation type="submission" date="2020-11" db="EMBL/GenBank/DDBJ databases">
        <authorList>
            <person name="Tran Van P."/>
        </authorList>
    </citation>
    <scope>NUCLEOTIDE SEQUENCE</scope>
</reference>
<feature type="compositionally biased region" description="Acidic residues" evidence="9">
    <location>
        <begin position="798"/>
        <end position="808"/>
    </location>
</feature>
<feature type="compositionally biased region" description="Basic residues" evidence="9">
    <location>
        <begin position="686"/>
        <end position="696"/>
    </location>
</feature>
<keyword evidence="3 7" id="KW-0863">Zinc-finger</keyword>
<dbReference type="Pfam" id="PF01412">
    <property type="entry name" value="ArfGap"/>
    <property type="match status" value="2"/>
</dbReference>
<evidence type="ECO:0000256" key="8">
    <source>
        <dbReference type="SAM" id="Coils"/>
    </source>
</evidence>
<dbReference type="EMBL" id="OC318025">
    <property type="protein sequence ID" value="CAD7400251.1"/>
    <property type="molecule type" value="Genomic_DNA"/>
</dbReference>
<keyword evidence="4" id="KW-0862">Zinc</keyword>
<accession>A0A7R9CPI2</accession>
<dbReference type="PROSITE" id="PS50297">
    <property type="entry name" value="ANK_REP_REGION"/>
    <property type="match status" value="1"/>
</dbReference>
<dbReference type="InterPro" id="IPR037278">
    <property type="entry name" value="ARFGAP/RecO"/>
</dbReference>
<dbReference type="Gene3D" id="1.10.220.150">
    <property type="entry name" value="Arf GTPase activating protein"/>
    <property type="match status" value="2"/>
</dbReference>
<evidence type="ECO:0000256" key="7">
    <source>
        <dbReference type="PROSITE-ProRule" id="PRU00288"/>
    </source>
</evidence>
<keyword evidence="5 6" id="KW-0040">ANK repeat</keyword>
<dbReference type="CDD" id="cd08835">
    <property type="entry name" value="ArfGap_ACAP"/>
    <property type="match status" value="1"/>
</dbReference>
<dbReference type="PROSITE" id="PS50088">
    <property type="entry name" value="ANK_REPEAT"/>
    <property type="match status" value="1"/>
</dbReference>
<dbReference type="InterPro" id="IPR036770">
    <property type="entry name" value="Ankyrin_rpt-contain_sf"/>
</dbReference>
<feature type="region of interest" description="Disordered" evidence="9">
    <location>
        <begin position="686"/>
        <end position="762"/>
    </location>
</feature>
<feature type="domain" description="PH" evidence="10">
    <location>
        <begin position="354"/>
        <end position="450"/>
    </location>
</feature>
<protein>
    <recommendedName>
        <fullName evidence="13">Arf-GAP with coiled-coil, ANK repeat and PH domain-containing protein 2</fullName>
    </recommendedName>
</protein>
<dbReference type="InterPro" id="IPR001164">
    <property type="entry name" value="ArfGAP_dom"/>
</dbReference>
<feature type="compositionally biased region" description="Basic and acidic residues" evidence="9">
    <location>
        <begin position="492"/>
        <end position="501"/>
    </location>
</feature>
<dbReference type="PROSITE" id="PS50003">
    <property type="entry name" value="PH_DOMAIN"/>
    <property type="match status" value="1"/>
</dbReference>
<dbReference type="SUPFAM" id="SSF103657">
    <property type="entry name" value="BAR/IMD domain-like"/>
    <property type="match status" value="1"/>
</dbReference>
<dbReference type="Gene3D" id="2.30.29.30">
    <property type="entry name" value="Pleckstrin-homology domain (PH domain)/Phosphotyrosine-binding domain (PTB)"/>
    <property type="match status" value="1"/>
</dbReference>
<keyword evidence="2" id="KW-0677">Repeat</keyword>
<dbReference type="GO" id="GO:0008270">
    <property type="term" value="F:zinc ion binding"/>
    <property type="evidence" value="ECO:0007669"/>
    <property type="project" value="UniProtKB-KW"/>
</dbReference>
<proteinExistence type="predicted"/>
<evidence type="ECO:0000256" key="6">
    <source>
        <dbReference type="PROSITE-ProRule" id="PRU00023"/>
    </source>
</evidence>
<dbReference type="InterPro" id="IPR004148">
    <property type="entry name" value="BAR_dom"/>
</dbReference>
<dbReference type="AlphaFoldDB" id="A0A7R9CPI2"/>
<dbReference type="GO" id="GO:0005096">
    <property type="term" value="F:GTPase activator activity"/>
    <property type="evidence" value="ECO:0007669"/>
    <property type="project" value="InterPro"/>
</dbReference>
<evidence type="ECO:0000259" key="11">
    <source>
        <dbReference type="PROSITE" id="PS50115"/>
    </source>
</evidence>
<evidence type="ECO:0000256" key="9">
    <source>
        <dbReference type="SAM" id="MobiDB-lite"/>
    </source>
</evidence>
<feature type="repeat" description="ANK" evidence="6">
    <location>
        <begin position="904"/>
        <end position="936"/>
    </location>
</feature>
<feature type="compositionally biased region" description="Low complexity" evidence="9">
    <location>
        <begin position="468"/>
        <end position="491"/>
    </location>
</feature>
<dbReference type="SUPFAM" id="SSF48403">
    <property type="entry name" value="Ankyrin repeat"/>
    <property type="match status" value="1"/>
</dbReference>
<feature type="region of interest" description="Disordered" evidence="9">
    <location>
        <begin position="784"/>
        <end position="809"/>
    </location>
</feature>
<dbReference type="PANTHER" id="PTHR23180:SF399">
    <property type="entry name" value="BLOWN FUSE, ISOFORM A-RELATED"/>
    <property type="match status" value="1"/>
</dbReference>
<dbReference type="GO" id="GO:0005737">
    <property type="term" value="C:cytoplasm"/>
    <property type="evidence" value="ECO:0007669"/>
    <property type="project" value="InterPro"/>
</dbReference>
<dbReference type="InterPro" id="IPR027267">
    <property type="entry name" value="AH/BAR_dom_sf"/>
</dbReference>
<dbReference type="InterPro" id="IPR002110">
    <property type="entry name" value="Ankyrin_rpt"/>
</dbReference>
<dbReference type="PANTHER" id="PTHR23180">
    <property type="entry name" value="CENTAURIN/ARF"/>
    <property type="match status" value="1"/>
</dbReference>
<gene>
    <name evidence="12" type="ORF">TCEB3V08_LOCUS5420</name>
</gene>
<keyword evidence="8" id="KW-0175">Coiled coil</keyword>
<dbReference type="SMART" id="SM00248">
    <property type="entry name" value="ANK"/>
    <property type="match status" value="3"/>
</dbReference>
<dbReference type="FunFam" id="2.30.29.30:FF:000026">
    <property type="entry name" value="Arf-GAP with coiled-coil, ANK repeat and PH domain-containing protein 2"/>
    <property type="match status" value="1"/>
</dbReference>
<dbReference type="Pfam" id="PF00169">
    <property type="entry name" value="PH"/>
    <property type="match status" value="1"/>
</dbReference>
<dbReference type="CDD" id="cd13250">
    <property type="entry name" value="PH_ACAP"/>
    <property type="match status" value="1"/>
</dbReference>